<organism evidence="2 3">
    <name type="scientific">Musa balbisiana</name>
    <name type="common">Banana</name>
    <dbReference type="NCBI Taxonomy" id="52838"/>
    <lineage>
        <taxon>Eukaryota</taxon>
        <taxon>Viridiplantae</taxon>
        <taxon>Streptophyta</taxon>
        <taxon>Embryophyta</taxon>
        <taxon>Tracheophyta</taxon>
        <taxon>Spermatophyta</taxon>
        <taxon>Magnoliopsida</taxon>
        <taxon>Liliopsida</taxon>
        <taxon>Zingiberales</taxon>
        <taxon>Musaceae</taxon>
        <taxon>Musa</taxon>
    </lineage>
</organism>
<gene>
    <name evidence="2" type="ORF">C4D60_Mb02t17990</name>
</gene>
<dbReference type="Proteomes" id="UP000317650">
    <property type="component" value="Chromosome 2"/>
</dbReference>
<feature type="compositionally biased region" description="Basic and acidic residues" evidence="1">
    <location>
        <begin position="52"/>
        <end position="67"/>
    </location>
</feature>
<comment type="caution">
    <text evidence="2">The sequence shown here is derived from an EMBL/GenBank/DDBJ whole genome shotgun (WGS) entry which is preliminary data.</text>
</comment>
<sequence length="104" mass="11408">MYTARPLSVFKNSAGAGAIQPPPPPSAGGLVRERRRGDPGRRRIWIGGSGGPRERRREGGRKAERAKPRVWASLWAPMPDSPSPEKNMAPGAFRRARAKSNMNH</sequence>
<dbReference type="EMBL" id="PYDT01000011">
    <property type="protein sequence ID" value="THU45443.1"/>
    <property type="molecule type" value="Genomic_DNA"/>
</dbReference>
<accession>A0A4S8IBI4</accession>
<evidence type="ECO:0000256" key="1">
    <source>
        <dbReference type="SAM" id="MobiDB-lite"/>
    </source>
</evidence>
<proteinExistence type="predicted"/>
<evidence type="ECO:0000313" key="3">
    <source>
        <dbReference type="Proteomes" id="UP000317650"/>
    </source>
</evidence>
<feature type="region of interest" description="Disordered" evidence="1">
    <location>
        <begin position="1"/>
        <end position="104"/>
    </location>
</feature>
<feature type="compositionally biased region" description="Basic and acidic residues" evidence="1">
    <location>
        <begin position="31"/>
        <end position="41"/>
    </location>
</feature>
<protein>
    <submittedName>
        <fullName evidence="2">Uncharacterized protein</fullName>
    </submittedName>
</protein>
<dbReference type="AlphaFoldDB" id="A0A4S8IBI4"/>
<evidence type="ECO:0000313" key="2">
    <source>
        <dbReference type="EMBL" id="THU45443.1"/>
    </source>
</evidence>
<name>A0A4S8IBI4_MUSBA</name>
<reference evidence="2 3" key="1">
    <citation type="journal article" date="2019" name="Nat. Plants">
        <title>Genome sequencing of Musa balbisiana reveals subgenome evolution and function divergence in polyploid bananas.</title>
        <authorList>
            <person name="Yao X."/>
        </authorList>
    </citation>
    <scope>NUCLEOTIDE SEQUENCE [LARGE SCALE GENOMIC DNA]</scope>
    <source>
        <strain evidence="3">cv. DH-PKW</strain>
        <tissue evidence="2">Leaves</tissue>
    </source>
</reference>
<keyword evidence="3" id="KW-1185">Reference proteome</keyword>